<dbReference type="AlphaFoldDB" id="A0A1M6DQN4"/>
<feature type="transmembrane region" description="Helical" evidence="1">
    <location>
        <begin position="38"/>
        <end position="60"/>
    </location>
</feature>
<evidence type="ECO:0000313" key="3">
    <source>
        <dbReference type="Proteomes" id="UP000184185"/>
    </source>
</evidence>
<sequence length="70" mass="7734">MDELLDGTTMEPENSVVDMVVVEDANTPLSGSNKDSSILPSAICSFVFVVGMCLVFWYVAYNINRKRKAD</sequence>
<keyword evidence="1" id="KW-1133">Transmembrane helix</keyword>
<evidence type="ECO:0000256" key="1">
    <source>
        <dbReference type="SAM" id="Phobius"/>
    </source>
</evidence>
<keyword evidence="1" id="KW-0812">Transmembrane</keyword>
<keyword evidence="1" id="KW-0472">Membrane</keyword>
<evidence type="ECO:0000313" key="2">
    <source>
        <dbReference type="EMBL" id="SHI75459.1"/>
    </source>
</evidence>
<dbReference type="RefSeq" id="WP_072913542.1">
    <property type="nucleotide sequence ID" value="NZ_FQYQ01000005.1"/>
</dbReference>
<dbReference type="EMBL" id="FQYQ01000005">
    <property type="protein sequence ID" value="SHI75459.1"/>
    <property type="molecule type" value="Genomic_DNA"/>
</dbReference>
<organism evidence="2 3">
    <name type="scientific">Pseudobutyrivibrio xylanivorans DSM 14809</name>
    <dbReference type="NCBI Taxonomy" id="1123012"/>
    <lineage>
        <taxon>Bacteria</taxon>
        <taxon>Bacillati</taxon>
        <taxon>Bacillota</taxon>
        <taxon>Clostridia</taxon>
        <taxon>Lachnospirales</taxon>
        <taxon>Lachnospiraceae</taxon>
        <taxon>Pseudobutyrivibrio</taxon>
    </lineage>
</organism>
<accession>A0A1M6DQN4</accession>
<name>A0A1M6DQN4_PSEXY</name>
<reference evidence="2 3" key="1">
    <citation type="submission" date="2016-11" db="EMBL/GenBank/DDBJ databases">
        <authorList>
            <person name="Jaros S."/>
            <person name="Januszkiewicz K."/>
            <person name="Wedrychowicz H."/>
        </authorList>
    </citation>
    <scope>NUCLEOTIDE SEQUENCE [LARGE SCALE GENOMIC DNA]</scope>
    <source>
        <strain evidence="2 3">DSM 14809</strain>
    </source>
</reference>
<proteinExistence type="predicted"/>
<gene>
    <name evidence="2" type="ORF">SAMN02745725_00997</name>
</gene>
<keyword evidence="3" id="KW-1185">Reference proteome</keyword>
<dbReference type="Proteomes" id="UP000184185">
    <property type="component" value="Unassembled WGS sequence"/>
</dbReference>
<protein>
    <submittedName>
        <fullName evidence="2">Uncharacterized protein</fullName>
    </submittedName>
</protein>